<evidence type="ECO:0000313" key="1">
    <source>
        <dbReference type="Proteomes" id="UP000515153"/>
    </source>
</evidence>
<protein>
    <submittedName>
        <fullName evidence="2">Uncharacterized protein</fullName>
    </submittedName>
</protein>
<dbReference type="Proteomes" id="UP000515153">
    <property type="component" value="Unplaced"/>
</dbReference>
<keyword evidence="1" id="KW-1185">Reference proteome</keyword>
<organism evidence="1 2">
    <name type="scientific">Pyricularia grisea</name>
    <name type="common">Crabgrass-specific blast fungus</name>
    <name type="synonym">Magnaporthe grisea</name>
    <dbReference type="NCBI Taxonomy" id="148305"/>
    <lineage>
        <taxon>Eukaryota</taxon>
        <taxon>Fungi</taxon>
        <taxon>Dikarya</taxon>
        <taxon>Ascomycota</taxon>
        <taxon>Pezizomycotina</taxon>
        <taxon>Sordariomycetes</taxon>
        <taxon>Sordariomycetidae</taxon>
        <taxon>Magnaporthales</taxon>
        <taxon>Pyriculariaceae</taxon>
        <taxon>Pyricularia</taxon>
    </lineage>
</organism>
<sequence>MITMDFFAVSRGYMDTVRRSIMVVPRPYCQEEM</sequence>
<dbReference type="KEGG" id="pgri:PgNI_02168"/>
<dbReference type="GeneID" id="41957147"/>
<reference evidence="2" key="3">
    <citation type="submission" date="2025-08" db="UniProtKB">
        <authorList>
            <consortium name="RefSeq"/>
        </authorList>
    </citation>
    <scope>IDENTIFICATION</scope>
    <source>
        <strain evidence="2">NI907</strain>
    </source>
</reference>
<dbReference type="RefSeq" id="XP_030988366.1">
    <property type="nucleotide sequence ID" value="XM_031122235.1"/>
</dbReference>
<evidence type="ECO:0000313" key="2">
    <source>
        <dbReference type="RefSeq" id="XP_030988366.1"/>
    </source>
</evidence>
<accession>A0A6P8BMW3</accession>
<dbReference type="AlphaFoldDB" id="A0A6P8BMW3"/>
<reference evidence="2" key="1">
    <citation type="journal article" date="2019" name="Mol. Biol. Evol.">
        <title>Blast fungal genomes show frequent chromosomal changes, gene gains and losses, and effector gene turnover.</title>
        <authorList>
            <person name="Gomez Luciano L.B."/>
            <person name="Jason Tsai I."/>
            <person name="Chuma I."/>
            <person name="Tosa Y."/>
            <person name="Chen Y.H."/>
            <person name="Li J.Y."/>
            <person name="Li M.Y."/>
            <person name="Jade Lu M.Y."/>
            <person name="Nakayashiki H."/>
            <person name="Li W.H."/>
        </authorList>
    </citation>
    <scope>NUCLEOTIDE SEQUENCE</scope>
    <source>
        <strain evidence="2">NI907</strain>
    </source>
</reference>
<proteinExistence type="predicted"/>
<reference evidence="2" key="2">
    <citation type="submission" date="2019-10" db="EMBL/GenBank/DDBJ databases">
        <authorList>
            <consortium name="NCBI Genome Project"/>
        </authorList>
    </citation>
    <scope>NUCLEOTIDE SEQUENCE</scope>
    <source>
        <strain evidence="2">NI907</strain>
    </source>
</reference>
<name>A0A6P8BMW3_PYRGI</name>
<gene>
    <name evidence="2" type="ORF">PgNI_02168</name>
</gene>